<reference evidence="1 2" key="1">
    <citation type="submission" date="2016-11" db="EMBL/GenBank/DDBJ databases">
        <authorList>
            <person name="Shneider M.M."/>
            <person name="Kabanova A.P."/>
            <person name="Vo T.N.H."/>
            <person name="Samarov N.I."/>
            <person name="Korzhenkov A.A."/>
            <person name="Toshchakov S.V."/>
            <person name="Miroshnikov K.K."/>
            <person name="Ignatov A.N."/>
            <person name="Kulikov E.E."/>
            <person name="Miroshnkov K.A."/>
        </authorList>
    </citation>
    <scope>NUCLEOTIDE SEQUENCE [LARGE SCALE GENOMIC DNA]</scope>
</reference>
<name>A0A3B8G4Y9_9CAUD</name>
<dbReference type="Proteomes" id="UP000221450">
    <property type="component" value="Segment"/>
</dbReference>
<protein>
    <submittedName>
        <fullName evidence="1">Uncharacterized protein</fullName>
    </submittedName>
</protein>
<sequence>MFSTFIITIIILALALTLSGDNGNPPSTP</sequence>
<evidence type="ECO:0000313" key="2">
    <source>
        <dbReference type="Proteomes" id="UP000221450"/>
    </source>
</evidence>
<dbReference type="EMBL" id="KY124276">
    <property type="protein sequence ID" value="AYM47381.1"/>
    <property type="molecule type" value="Genomic_DNA"/>
</dbReference>
<evidence type="ECO:0000313" key="1">
    <source>
        <dbReference type="EMBL" id="AYM47381.1"/>
    </source>
</evidence>
<organism evidence="1 2">
    <name type="scientific">Pectobacterium phage PP81</name>
    <dbReference type="NCBI Taxonomy" id="1927014"/>
    <lineage>
        <taxon>Viruses</taxon>
        <taxon>Duplodnaviria</taxon>
        <taxon>Heunggongvirae</taxon>
        <taxon>Uroviricota</taxon>
        <taxon>Caudoviricetes</taxon>
        <taxon>Autographivirales</taxon>
        <taxon>Autotranscriptaviridae</taxon>
        <taxon>Studiervirinae</taxon>
        <taxon>Pektosvirus</taxon>
        <taxon>Pektosvirus PP81</taxon>
    </lineage>
</organism>
<proteinExistence type="predicted"/>
<gene>
    <name evidence="1" type="ORF">PP81_gp16</name>
</gene>
<accession>A0A3B8G4Y9</accession>